<dbReference type="Gene3D" id="1.10.10.60">
    <property type="entry name" value="Homeodomain-like"/>
    <property type="match status" value="2"/>
</dbReference>
<evidence type="ECO:0000313" key="5">
    <source>
        <dbReference type="EMBL" id="MFC3282411.1"/>
    </source>
</evidence>
<evidence type="ECO:0000259" key="4">
    <source>
        <dbReference type="PROSITE" id="PS01124"/>
    </source>
</evidence>
<accession>A0ABV7LJQ5</accession>
<dbReference type="Proteomes" id="UP001595579">
    <property type="component" value="Unassembled WGS sequence"/>
</dbReference>
<evidence type="ECO:0000256" key="3">
    <source>
        <dbReference type="ARBA" id="ARBA00023163"/>
    </source>
</evidence>
<proteinExistence type="predicted"/>
<gene>
    <name evidence="5" type="ORF">ACFOEV_02145</name>
</gene>
<dbReference type="Pfam" id="PF12833">
    <property type="entry name" value="HTH_18"/>
    <property type="match status" value="1"/>
</dbReference>
<dbReference type="PANTHER" id="PTHR43130">
    <property type="entry name" value="ARAC-FAMILY TRANSCRIPTIONAL REGULATOR"/>
    <property type="match status" value="1"/>
</dbReference>
<dbReference type="InterPro" id="IPR002818">
    <property type="entry name" value="DJ-1/PfpI"/>
</dbReference>
<evidence type="ECO:0000313" key="6">
    <source>
        <dbReference type="Proteomes" id="UP001595579"/>
    </source>
</evidence>
<dbReference type="PROSITE" id="PS01124">
    <property type="entry name" value="HTH_ARAC_FAMILY_2"/>
    <property type="match status" value="1"/>
</dbReference>
<organism evidence="5 6">
    <name type="scientific">Litchfieldella rifensis</name>
    <dbReference type="NCBI Taxonomy" id="762643"/>
    <lineage>
        <taxon>Bacteria</taxon>
        <taxon>Pseudomonadati</taxon>
        <taxon>Pseudomonadota</taxon>
        <taxon>Gammaproteobacteria</taxon>
        <taxon>Oceanospirillales</taxon>
        <taxon>Halomonadaceae</taxon>
        <taxon>Litchfieldella</taxon>
    </lineage>
</organism>
<dbReference type="Gene3D" id="3.40.50.880">
    <property type="match status" value="1"/>
</dbReference>
<dbReference type="InterPro" id="IPR029062">
    <property type="entry name" value="Class_I_gatase-like"/>
</dbReference>
<dbReference type="InterPro" id="IPR009057">
    <property type="entry name" value="Homeodomain-like_sf"/>
</dbReference>
<feature type="domain" description="HTH araC/xylS-type" evidence="4">
    <location>
        <begin position="219"/>
        <end position="319"/>
    </location>
</feature>
<dbReference type="Pfam" id="PF01965">
    <property type="entry name" value="DJ-1_PfpI"/>
    <property type="match status" value="1"/>
</dbReference>
<dbReference type="SUPFAM" id="SSF52317">
    <property type="entry name" value="Class I glutamine amidotransferase-like"/>
    <property type="match status" value="1"/>
</dbReference>
<keyword evidence="6" id="KW-1185">Reference proteome</keyword>
<evidence type="ECO:0000256" key="1">
    <source>
        <dbReference type="ARBA" id="ARBA00023015"/>
    </source>
</evidence>
<dbReference type="SMART" id="SM00342">
    <property type="entry name" value="HTH_ARAC"/>
    <property type="match status" value="1"/>
</dbReference>
<dbReference type="EMBL" id="JBHRUG010000002">
    <property type="protein sequence ID" value="MFC3282411.1"/>
    <property type="molecule type" value="Genomic_DNA"/>
</dbReference>
<comment type="caution">
    <text evidence="5">The sequence shown here is derived from an EMBL/GenBank/DDBJ whole genome shotgun (WGS) entry which is preliminary data.</text>
</comment>
<keyword evidence="3" id="KW-0804">Transcription</keyword>
<protein>
    <submittedName>
        <fullName evidence="5">GlxA family transcriptional regulator</fullName>
    </submittedName>
</protein>
<dbReference type="PANTHER" id="PTHR43130:SF3">
    <property type="entry name" value="HTH-TYPE TRANSCRIPTIONAL REGULATOR RV1931C"/>
    <property type="match status" value="1"/>
</dbReference>
<evidence type="ECO:0000256" key="2">
    <source>
        <dbReference type="ARBA" id="ARBA00023125"/>
    </source>
</evidence>
<name>A0ABV7LJQ5_9GAMM</name>
<dbReference type="InterPro" id="IPR018060">
    <property type="entry name" value="HTH_AraC"/>
</dbReference>
<dbReference type="RefSeq" id="WP_386771131.1">
    <property type="nucleotide sequence ID" value="NZ_JBHRUG010000002.1"/>
</dbReference>
<dbReference type="InterPro" id="IPR018062">
    <property type="entry name" value="HTH_AraC-typ_CS"/>
</dbReference>
<keyword evidence="2" id="KW-0238">DNA-binding</keyword>
<keyword evidence="1" id="KW-0805">Transcription regulation</keyword>
<sequence length="336" mass="37450">MPRTIALLIYPDCQLLDVSGPWQVFATANQLSERRLYRLHLVAERPGPVTTNGGLILQAEHAWRELDTLAPLDTLLLSGGSGVRAQYQDPALLETLRHQAARVRRLGSICTGAFLLAAAGLLDGRQATTHWRHCKQLANDYPRIEVLADALYLESGGLYTSAGVTAGIDLALSLLEADQGSELAGRVARELVMFLHRPGGQSQFSEVLAQQHKASGPLRRLLDRLHADPGKAYRLEDMADYIAVSPRHLSRLFRHQLGTTPGSYLTRLRLEQARLALIESPQPLPLERLARRWQLGGAEQLRRLFQRHYGVSPTLYRQRFGRRLPDHIPPSLAKDA</sequence>
<dbReference type="SUPFAM" id="SSF46689">
    <property type="entry name" value="Homeodomain-like"/>
    <property type="match status" value="2"/>
</dbReference>
<dbReference type="PROSITE" id="PS00041">
    <property type="entry name" value="HTH_ARAC_FAMILY_1"/>
    <property type="match status" value="1"/>
</dbReference>
<dbReference type="InterPro" id="IPR052158">
    <property type="entry name" value="INH-QAR"/>
</dbReference>
<dbReference type="CDD" id="cd03137">
    <property type="entry name" value="GATase1_AraC_1"/>
    <property type="match status" value="1"/>
</dbReference>
<reference evidence="6" key="1">
    <citation type="journal article" date="2019" name="Int. J. Syst. Evol. Microbiol.">
        <title>The Global Catalogue of Microorganisms (GCM) 10K type strain sequencing project: providing services to taxonomists for standard genome sequencing and annotation.</title>
        <authorList>
            <consortium name="The Broad Institute Genomics Platform"/>
            <consortium name="The Broad Institute Genome Sequencing Center for Infectious Disease"/>
            <person name="Wu L."/>
            <person name="Ma J."/>
        </authorList>
    </citation>
    <scope>NUCLEOTIDE SEQUENCE [LARGE SCALE GENOMIC DNA]</scope>
    <source>
        <strain evidence="6">CECT 7698</strain>
    </source>
</reference>